<name>A0ABN0C6C9_9ACTN</name>
<evidence type="ECO:0000313" key="10">
    <source>
        <dbReference type="Proteomes" id="UP000003179"/>
    </source>
</evidence>
<evidence type="ECO:0000256" key="4">
    <source>
        <dbReference type="ARBA" id="ARBA00022692"/>
    </source>
</evidence>
<keyword evidence="3 7" id="KW-1003">Cell membrane</keyword>
<feature type="domain" description="VTT" evidence="8">
    <location>
        <begin position="92"/>
        <end position="232"/>
    </location>
</feature>
<feature type="transmembrane region" description="Helical" evidence="7">
    <location>
        <begin position="212"/>
        <end position="234"/>
    </location>
</feature>
<evidence type="ECO:0000313" key="9">
    <source>
        <dbReference type="EMBL" id="EFS92703.1"/>
    </source>
</evidence>
<reference evidence="9" key="1">
    <citation type="submission" date="2010-08" db="EMBL/GenBank/DDBJ databases">
        <authorList>
            <person name="Weinstock G."/>
            <person name="Sodergren E."/>
            <person name="Clifton S."/>
            <person name="Fulton L."/>
            <person name="Fulton B."/>
            <person name="Courtney L."/>
            <person name="Fronick C."/>
            <person name="Harrison M."/>
            <person name="Strong C."/>
            <person name="Farmer C."/>
            <person name="Delahaunty K."/>
            <person name="Markovic C."/>
            <person name="Hall O."/>
            <person name="Minx P."/>
            <person name="Tomlinson C."/>
            <person name="Mitreva M."/>
            <person name="Hou S."/>
            <person name="Chen J."/>
            <person name="Wollam A."/>
            <person name="Pepin K.H."/>
            <person name="Johnson M."/>
            <person name="Bhonagiri V."/>
            <person name="Zhang X."/>
            <person name="Suruliraj S."/>
            <person name="Warren W."/>
            <person name="Chinwalla A."/>
            <person name="Mardis E.R."/>
            <person name="Wilson R.K."/>
        </authorList>
    </citation>
    <scope>NUCLEOTIDE SEQUENCE [LARGE SCALE GENOMIC DNA]</scope>
    <source>
        <strain evidence="9">HL044PA1</strain>
    </source>
</reference>
<dbReference type="Pfam" id="PF09335">
    <property type="entry name" value="VTT_dom"/>
    <property type="match status" value="1"/>
</dbReference>
<keyword evidence="4 7" id="KW-0812">Transmembrane</keyword>
<keyword evidence="6 7" id="KW-0472">Membrane</keyword>
<comment type="caution">
    <text evidence="9">The sequence shown here is derived from an EMBL/GenBank/DDBJ whole genome shotgun (WGS) entry which is preliminary data.</text>
</comment>
<feature type="transmembrane region" description="Helical" evidence="7">
    <location>
        <begin position="96"/>
        <end position="115"/>
    </location>
</feature>
<gene>
    <name evidence="9" type="ORF">HMPREF9607_01234</name>
</gene>
<dbReference type="Proteomes" id="UP000003179">
    <property type="component" value="Unassembled WGS sequence"/>
</dbReference>
<dbReference type="PANTHER" id="PTHR30353">
    <property type="entry name" value="INNER MEMBRANE PROTEIN DEDA-RELATED"/>
    <property type="match status" value="1"/>
</dbReference>
<dbReference type="InterPro" id="IPR032818">
    <property type="entry name" value="DedA-like"/>
</dbReference>
<evidence type="ECO:0000256" key="1">
    <source>
        <dbReference type="ARBA" id="ARBA00004651"/>
    </source>
</evidence>
<keyword evidence="10" id="KW-1185">Reference proteome</keyword>
<dbReference type="PANTHER" id="PTHR30353:SF0">
    <property type="entry name" value="TRANSMEMBRANE PROTEIN"/>
    <property type="match status" value="1"/>
</dbReference>
<dbReference type="EMBL" id="ADZU01000019">
    <property type="protein sequence ID" value="EFS92703.1"/>
    <property type="molecule type" value="Genomic_DNA"/>
</dbReference>
<keyword evidence="5 7" id="KW-1133">Transmembrane helix</keyword>
<accession>A0ABN0C6C9</accession>
<evidence type="ECO:0000256" key="6">
    <source>
        <dbReference type="ARBA" id="ARBA00023136"/>
    </source>
</evidence>
<sequence length="284" mass="31089">MVWASAQYLQLRSLTGWGFGAKEHQRVHQRTGNTRTKDSLDPMPSLLMTLPALLTPAWMDPQTIIEGAGAAALWIVALIVFAECGLAVFFMPGDSLLFALGMFAAVGVNSTIPLIHYGSAPITLIIINLVLILCAVAGNTCGYWIGYMVGPKLFREREGFMGKVFSPKHVDTTHEFFRKHGSVALVLARFVPIVRTFVTMIAGVGQMTFRKFITYTAIGGVLWVLIAVQAGYFLGQIPAVRNNFEAALLLIIVVSVLPMGVEWLKARRKGQASQPQSARRSHAE</sequence>
<feature type="transmembrane region" description="Helical" evidence="7">
    <location>
        <begin position="246"/>
        <end position="264"/>
    </location>
</feature>
<protein>
    <submittedName>
        <fullName evidence="9">SNARE-like domain protein</fullName>
    </submittedName>
</protein>
<comment type="subcellular location">
    <subcellularLocation>
        <location evidence="1 7">Cell membrane</location>
        <topology evidence="1 7">Multi-pass membrane protein</topology>
    </subcellularLocation>
</comment>
<feature type="transmembrane region" description="Helical" evidence="7">
    <location>
        <begin position="122"/>
        <end position="145"/>
    </location>
</feature>
<comment type="similarity">
    <text evidence="2 7">Belongs to the DedA family.</text>
</comment>
<evidence type="ECO:0000256" key="7">
    <source>
        <dbReference type="RuleBase" id="RU367016"/>
    </source>
</evidence>
<feature type="transmembrane region" description="Helical" evidence="7">
    <location>
        <begin position="71"/>
        <end position="90"/>
    </location>
</feature>
<dbReference type="InterPro" id="IPR032816">
    <property type="entry name" value="VTT_dom"/>
</dbReference>
<proteinExistence type="inferred from homology"/>
<evidence type="ECO:0000256" key="5">
    <source>
        <dbReference type="ARBA" id="ARBA00022989"/>
    </source>
</evidence>
<feature type="transmembrane region" description="Helical" evidence="7">
    <location>
        <begin position="183"/>
        <end position="205"/>
    </location>
</feature>
<evidence type="ECO:0000259" key="8">
    <source>
        <dbReference type="Pfam" id="PF09335"/>
    </source>
</evidence>
<evidence type="ECO:0000256" key="2">
    <source>
        <dbReference type="ARBA" id="ARBA00010792"/>
    </source>
</evidence>
<evidence type="ECO:0000256" key="3">
    <source>
        <dbReference type="ARBA" id="ARBA00022475"/>
    </source>
</evidence>
<organism evidence="9 10">
    <name type="scientific">Cutibacterium modestum HL044PA1</name>
    <dbReference type="NCBI Taxonomy" id="765109"/>
    <lineage>
        <taxon>Bacteria</taxon>
        <taxon>Bacillati</taxon>
        <taxon>Actinomycetota</taxon>
        <taxon>Actinomycetes</taxon>
        <taxon>Propionibacteriales</taxon>
        <taxon>Propionibacteriaceae</taxon>
        <taxon>Cutibacterium</taxon>
        <taxon>Cutibacterium modestum</taxon>
    </lineage>
</organism>